<dbReference type="RefSeq" id="WP_169225186.1">
    <property type="nucleotide sequence ID" value="NZ_JABBGC010000001.1"/>
</dbReference>
<name>A0A848GIA8_9BACT</name>
<evidence type="ECO:0000259" key="3">
    <source>
        <dbReference type="Pfam" id="PF16344"/>
    </source>
</evidence>
<dbReference type="InterPro" id="IPR006860">
    <property type="entry name" value="FecR"/>
</dbReference>
<organism evidence="4 5">
    <name type="scientific">Chitinophaga fulva</name>
    <dbReference type="NCBI Taxonomy" id="2728842"/>
    <lineage>
        <taxon>Bacteria</taxon>
        <taxon>Pseudomonadati</taxon>
        <taxon>Bacteroidota</taxon>
        <taxon>Chitinophagia</taxon>
        <taxon>Chitinophagales</taxon>
        <taxon>Chitinophagaceae</taxon>
        <taxon>Chitinophaga</taxon>
    </lineage>
</organism>
<dbReference type="AlphaFoldDB" id="A0A848GIA8"/>
<dbReference type="PANTHER" id="PTHR30273">
    <property type="entry name" value="PERIPLASMIC SIGNAL SENSOR AND SIGMA FACTOR ACTIVATOR FECR-RELATED"/>
    <property type="match status" value="1"/>
</dbReference>
<dbReference type="Proteomes" id="UP000583266">
    <property type="component" value="Unassembled WGS sequence"/>
</dbReference>
<dbReference type="InterPro" id="IPR032508">
    <property type="entry name" value="FecR_C"/>
</dbReference>
<reference evidence="4 5" key="1">
    <citation type="submission" date="2020-04" db="EMBL/GenBank/DDBJ databases">
        <title>Chitinophaga sp. G-6-1-13 sp. nov., isolated from soil.</title>
        <authorList>
            <person name="Dahal R.H."/>
            <person name="Chaudhary D.K."/>
        </authorList>
    </citation>
    <scope>NUCLEOTIDE SEQUENCE [LARGE SCALE GENOMIC DNA]</scope>
    <source>
        <strain evidence="4 5">G-6-1-13</strain>
    </source>
</reference>
<comment type="caution">
    <text evidence="4">The sequence shown here is derived from an EMBL/GenBank/DDBJ whole genome shotgun (WGS) entry which is preliminary data.</text>
</comment>
<dbReference type="FunFam" id="2.60.120.1440:FF:000001">
    <property type="entry name" value="Putative anti-sigma factor"/>
    <property type="match status" value="1"/>
</dbReference>
<keyword evidence="1" id="KW-0472">Membrane</keyword>
<feature type="transmembrane region" description="Helical" evidence="1">
    <location>
        <begin position="90"/>
        <end position="110"/>
    </location>
</feature>
<evidence type="ECO:0000256" key="1">
    <source>
        <dbReference type="SAM" id="Phobius"/>
    </source>
</evidence>
<dbReference type="Pfam" id="PF04773">
    <property type="entry name" value="FecR"/>
    <property type="match status" value="1"/>
</dbReference>
<sequence length="394" mass="43238">MQEDRLNYLFHRAIDGRITPAERQELHELLADPGARERYDELFAQLPDLTAAQENMFSASEAAALLSRIAHSSGMQETGKKKPVFRLKPVLIGAAASLALLLSVISYRFFIPSRHTGEKATLAAAGPIHKHAGVTLVLADGRQVTLDTTASGRVIDQQGTQAVNSEKGTLTYIAQSTTGGATTTYNTLSTPRGKHFKVVLPDGTRVWLNASSSLRYPTLFNNAQRKVELDGEAYFEVAKDANRPFLVATSQQAVRVLGTSFNVKAYTDEPYTNTSLVEGSISIEPENGGKAAVLAPGEQATLENSLLRVKKTDPQEGIAWMSDLFYFSNTELSVVLHQLQRWYDVEVDFSSLPAGRLYGQLPRSTPLPQLLSAIEKTSNIKFKLNNDRLSVDKQ</sequence>
<feature type="domain" description="FecR protein" evidence="2">
    <location>
        <begin position="187"/>
        <end position="281"/>
    </location>
</feature>
<dbReference type="PANTHER" id="PTHR30273:SF2">
    <property type="entry name" value="PROTEIN FECR"/>
    <property type="match status" value="1"/>
</dbReference>
<protein>
    <submittedName>
        <fullName evidence="4">DUF4974 domain-containing protein</fullName>
    </submittedName>
</protein>
<dbReference type="Gene3D" id="2.60.120.1440">
    <property type="match status" value="1"/>
</dbReference>
<evidence type="ECO:0000313" key="5">
    <source>
        <dbReference type="Proteomes" id="UP000583266"/>
    </source>
</evidence>
<keyword evidence="1" id="KW-1133">Transmembrane helix</keyword>
<dbReference type="EMBL" id="JABBGC010000001">
    <property type="protein sequence ID" value="NML38164.1"/>
    <property type="molecule type" value="Genomic_DNA"/>
</dbReference>
<keyword evidence="1" id="KW-0812">Transmembrane</keyword>
<gene>
    <name evidence="4" type="ORF">HHL17_13240</name>
</gene>
<feature type="domain" description="Protein FecR C-terminal" evidence="3">
    <location>
        <begin position="325"/>
        <end position="389"/>
    </location>
</feature>
<evidence type="ECO:0000313" key="4">
    <source>
        <dbReference type="EMBL" id="NML38164.1"/>
    </source>
</evidence>
<dbReference type="Pfam" id="PF16344">
    <property type="entry name" value="FecR_C"/>
    <property type="match status" value="1"/>
</dbReference>
<dbReference type="GO" id="GO:0016989">
    <property type="term" value="F:sigma factor antagonist activity"/>
    <property type="evidence" value="ECO:0007669"/>
    <property type="project" value="TreeGrafter"/>
</dbReference>
<proteinExistence type="predicted"/>
<dbReference type="InterPro" id="IPR012373">
    <property type="entry name" value="Ferrdict_sens_TM"/>
</dbReference>
<evidence type="ECO:0000259" key="2">
    <source>
        <dbReference type="Pfam" id="PF04773"/>
    </source>
</evidence>
<keyword evidence="5" id="KW-1185">Reference proteome</keyword>
<accession>A0A848GIA8</accession>
<dbReference type="Gene3D" id="3.55.50.30">
    <property type="match status" value="1"/>
</dbReference>